<dbReference type="OrthoDB" id="10623603at2759"/>
<evidence type="ECO:0000256" key="1">
    <source>
        <dbReference type="SAM" id="MobiDB-lite"/>
    </source>
</evidence>
<feature type="compositionally biased region" description="Gly residues" evidence="1">
    <location>
        <begin position="125"/>
        <end position="138"/>
    </location>
</feature>
<keyword evidence="3" id="KW-1185">Reference proteome</keyword>
<protein>
    <submittedName>
        <fullName evidence="2">Uncharacterized protein</fullName>
    </submittedName>
</protein>
<accession>A0A2V0PDB2</accession>
<dbReference type="Proteomes" id="UP000247498">
    <property type="component" value="Unassembled WGS sequence"/>
</dbReference>
<name>A0A2V0PDB2_9CHLO</name>
<feature type="region of interest" description="Disordered" evidence="1">
    <location>
        <begin position="119"/>
        <end position="142"/>
    </location>
</feature>
<organism evidence="2 3">
    <name type="scientific">Raphidocelis subcapitata</name>
    <dbReference type="NCBI Taxonomy" id="307507"/>
    <lineage>
        <taxon>Eukaryota</taxon>
        <taxon>Viridiplantae</taxon>
        <taxon>Chlorophyta</taxon>
        <taxon>core chlorophytes</taxon>
        <taxon>Chlorophyceae</taxon>
        <taxon>CS clade</taxon>
        <taxon>Sphaeropleales</taxon>
        <taxon>Selenastraceae</taxon>
        <taxon>Raphidocelis</taxon>
    </lineage>
</organism>
<evidence type="ECO:0000313" key="3">
    <source>
        <dbReference type="Proteomes" id="UP000247498"/>
    </source>
</evidence>
<gene>
    <name evidence="2" type="ORF">Rsub_08484</name>
</gene>
<dbReference type="AlphaFoldDB" id="A0A2V0PDB2"/>
<comment type="caution">
    <text evidence="2">The sequence shown here is derived from an EMBL/GenBank/DDBJ whole genome shotgun (WGS) entry which is preliminary data.</text>
</comment>
<dbReference type="InParanoid" id="A0A2V0PDB2"/>
<proteinExistence type="predicted"/>
<reference evidence="2 3" key="1">
    <citation type="journal article" date="2018" name="Sci. Rep.">
        <title>Raphidocelis subcapitata (=Pseudokirchneriella subcapitata) provides an insight into genome evolution and environmental adaptations in the Sphaeropleales.</title>
        <authorList>
            <person name="Suzuki S."/>
            <person name="Yamaguchi H."/>
            <person name="Nakajima N."/>
            <person name="Kawachi M."/>
        </authorList>
    </citation>
    <scope>NUCLEOTIDE SEQUENCE [LARGE SCALE GENOMIC DNA]</scope>
    <source>
        <strain evidence="2 3">NIES-35</strain>
    </source>
</reference>
<sequence length="201" mass="20062">MGPSSALSAALRRGVSTPVLTLPSSFSMDGTLAVSLSASADNIADLEDSLLFEDDAQPSSPGGAASPRIAEAPCASGAAIPFIPHLPAAAWDLPPPSPPAAAELRGGAALMARSVPRPIAATGRRPGGGAPGSGFGGDDGGRGDFVPPHLAASMVETQHVFGESLSTKGAAALRLRSSTLRRTGYLEGRISTVGTVRVPSS</sequence>
<dbReference type="EMBL" id="BDRX01000071">
    <property type="protein sequence ID" value="GBF95893.1"/>
    <property type="molecule type" value="Genomic_DNA"/>
</dbReference>
<evidence type="ECO:0000313" key="2">
    <source>
        <dbReference type="EMBL" id="GBF95893.1"/>
    </source>
</evidence>